<reference evidence="1" key="1">
    <citation type="submission" date="2018-02" db="EMBL/GenBank/DDBJ databases">
        <title>Rhizophora mucronata_Transcriptome.</title>
        <authorList>
            <person name="Meera S.P."/>
            <person name="Sreeshan A."/>
            <person name="Augustine A."/>
        </authorList>
    </citation>
    <scope>NUCLEOTIDE SEQUENCE</scope>
    <source>
        <tissue evidence="1">Leaf</tissue>
    </source>
</reference>
<accession>A0A2P2QDL6</accession>
<sequence length="16" mass="1908">MYHHPRFYSRGIISGS</sequence>
<organism evidence="1">
    <name type="scientific">Rhizophora mucronata</name>
    <name type="common">Asiatic mangrove</name>
    <dbReference type="NCBI Taxonomy" id="61149"/>
    <lineage>
        <taxon>Eukaryota</taxon>
        <taxon>Viridiplantae</taxon>
        <taxon>Streptophyta</taxon>
        <taxon>Embryophyta</taxon>
        <taxon>Tracheophyta</taxon>
        <taxon>Spermatophyta</taxon>
        <taxon>Magnoliopsida</taxon>
        <taxon>eudicotyledons</taxon>
        <taxon>Gunneridae</taxon>
        <taxon>Pentapetalae</taxon>
        <taxon>rosids</taxon>
        <taxon>fabids</taxon>
        <taxon>Malpighiales</taxon>
        <taxon>Rhizophoraceae</taxon>
        <taxon>Rhizophora</taxon>
    </lineage>
</organism>
<evidence type="ECO:0000313" key="1">
    <source>
        <dbReference type="EMBL" id="MBX65069.1"/>
    </source>
</evidence>
<dbReference type="EMBL" id="GGEC01084585">
    <property type="protein sequence ID" value="MBX65069.1"/>
    <property type="molecule type" value="Transcribed_RNA"/>
</dbReference>
<protein>
    <submittedName>
        <fullName evidence="1">Uncharacterized protein</fullName>
    </submittedName>
</protein>
<proteinExistence type="predicted"/>
<dbReference type="AlphaFoldDB" id="A0A2P2QDL6"/>
<name>A0A2P2QDL6_RHIMU</name>